<comment type="similarity">
    <text evidence="2">Belongs to the UPP synthase family.</text>
</comment>
<feature type="binding site" evidence="2">
    <location>
        <begin position="23"/>
        <end position="26"/>
    </location>
    <ligand>
        <name>substrate</name>
    </ligand>
</feature>
<comment type="subunit">
    <text evidence="2">Homodimer.</text>
</comment>
<feature type="active site" evidence="2">
    <location>
        <position position="22"/>
    </location>
</feature>
<dbReference type="NCBIfam" id="NF011405">
    <property type="entry name" value="PRK14830.1"/>
    <property type="match status" value="1"/>
</dbReference>
<dbReference type="CDD" id="cd00475">
    <property type="entry name" value="Cis_IPPS"/>
    <property type="match status" value="1"/>
</dbReference>
<feature type="binding site" evidence="2">
    <location>
        <position position="35"/>
    </location>
    <ligand>
        <name>substrate</name>
    </ligand>
</feature>
<dbReference type="GO" id="GO:0005829">
    <property type="term" value="C:cytosol"/>
    <property type="evidence" value="ECO:0007669"/>
    <property type="project" value="TreeGrafter"/>
</dbReference>
<feature type="active site" description="Proton acceptor" evidence="2">
    <location>
        <position position="70"/>
    </location>
</feature>
<dbReference type="SUPFAM" id="SSF64005">
    <property type="entry name" value="Undecaprenyl diphosphate synthase"/>
    <property type="match status" value="1"/>
</dbReference>
<feature type="binding site" evidence="2">
    <location>
        <begin position="196"/>
        <end position="198"/>
    </location>
    <ligand>
        <name>substrate</name>
    </ligand>
</feature>
<keyword evidence="2" id="KW-0479">Metal-binding</keyword>
<feature type="binding site" evidence="2">
    <location>
        <position position="209"/>
    </location>
    <ligand>
        <name>Mg(2+)</name>
        <dbReference type="ChEBI" id="CHEBI:18420"/>
    </ligand>
</feature>
<organism evidence="3 4">
    <name type="scientific">Candidatus Rickettsiella viridis</name>
    <dbReference type="NCBI Taxonomy" id="676208"/>
    <lineage>
        <taxon>Bacteria</taxon>
        <taxon>Pseudomonadati</taxon>
        <taxon>Pseudomonadota</taxon>
        <taxon>Gammaproteobacteria</taxon>
        <taxon>Legionellales</taxon>
        <taxon>Coxiellaceae</taxon>
        <taxon>Rickettsiella</taxon>
    </lineage>
</organism>
<evidence type="ECO:0000256" key="2">
    <source>
        <dbReference type="HAMAP-Rule" id="MF_01139"/>
    </source>
</evidence>
<protein>
    <recommendedName>
        <fullName evidence="2">Ditrans,polycis-undecaprenyl-diphosphate synthase ((2E,6E)-farnesyl-diphosphate specific)</fullName>
        <ecNumber evidence="2">2.5.1.31</ecNumber>
    </recommendedName>
    <alternativeName>
        <fullName evidence="2">Ditrans,polycis-undecaprenylcistransferase</fullName>
    </alternativeName>
    <alternativeName>
        <fullName evidence="2">Undecaprenyl diphosphate synthase</fullName>
        <shortName evidence="2">UDS</shortName>
    </alternativeName>
    <alternativeName>
        <fullName evidence="2">Undecaprenyl pyrophosphate synthase</fullName>
        <shortName evidence="2">UPP synthase</shortName>
    </alternativeName>
</protein>
<dbReference type="GO" id="GO:0071555">
    <property type="term" value="P:cell wall organization"/>
    <property type="evidence" value="ECO:0007669"/>
    <property type="project" value="UniProtKB-KW"/>
</dbReference>
<feature type="binding site" evidence="2">
    <location>
        <position position="39"/>
    </location>
    <ligand>
        <name>substrate</name>
    </ligand>
</feature>
<dbReference type="PANTHER" id="PTHR10291:SF0">
    <property type="entry name" value="DEHYDRODOLICHYL DIPHOSPHATE SYNTHASE 2"/>
    <property type="match status" value="1"/>
</dbReference>
<dbReference type="KEGG" id="rvi:RVIR1_08640"/>
<dbReference type="InterPro" id="IPR001441">
    <property type="entry name" value="UPP_synth-like"/>
</dbReference>
<evidence type="ECO:0000313" key="3">
    <source>
        <dbReference type="EMBL" id="BBB15347.1"/>
    </source>
</evidence>
<keyword evidence="1 2" id="KW-0808">Transferase</keyword>
<sequence length="251" mass="28982">MTQTLSATTAAKHPRHLAIIMDGNGRWAKKRHLPRMLGHQEGLKVVRKIVKTCGESGVEALTLFAFSSENWQRPPQEVNHLMTLFLNTLKGEIEKLNQNNVQLRVVGSLKRFKEPLCEWIEKSQQLTAKNTGLKLVIAVDYSGQWDIIQAAQALAQQVKIGMLQSEDITQDLFARYLNLSDLPPPDLLIRTSGEYRISNFLLWQLAYTELYFTETLWPDFNEEELHKAFLFYSQRERRFGYTSEQLSERNA</sequence>
<comment type="catalytic activity">
    <reaction evidence="2">
        <text>8 isopentenyl diphosphate + (2E,6E)-farnesyl diphosphate = di-trans,octa-cis-undecaprenyl diphosphate + 8 diphosphate</text>
        <dbReference type="Rhea" id="RHEA:27551"/>
        <dbReference type="ChEBI" id="CHEBI:33019"/>
        <dbReference type="ChEBI" id="CHEBI:58405"/>
        <dbReference type="ChEBI" id="CHEBI:128769"/>
        <dbReference type="ChEBI" id="CHEBI:175763"/>
        <dbReference type="EC" id="2.5.1.31"/>
    </reaction>
</comment>
<evidence type="ECO:0000313" key="4">
    <source>
        <dbReference type="Proteomes" id="UP000282483"/>
    </source>
</evidence>
<dbReference type="Pfam" id="PF01255">
    <property type="entry name" value="Prenyltransf"/>
    <property type="match status" value="1"/>
</dbReference>
<keyword evidence="2" id="KW-0460">Magnesium</keyword>
<dbReference type="Gene3D" id="3.40.1180.10">
    <property type="entry name" value="Decaprenyl diphosphate synthase-like"/>
    <property type="match status" value="1"/>
</dbReference>
<keyword evidence="4" id="KW-1185">Reference proteome</keyword>
<dbReference type="RefSeq" id="WP_126322809.1">
    <property type="nucleotide sequence ID" value="NZ_AP018005.1"/>
</dbReference>
<gene>
    <name evidence="2 3" type="primary">uppS</name>
    <name evidence="3" type="ORF">RVIR1_08640</name>
</gene>
<comment type="cofactor">
    <cofactor evidence="2">
        <name>Mg(2+)</name>
        <dbReference type="ChEBI" id="CHEBI:18420"/>
    </cofactor>
    <text evidence="2">Binds 2 magnesium ions per subunit.</text>
</comment>
<reference evidence="3 4" key="1">
    <citation type="submission" date="2017-03" db="EMBL/GenBank/DDBJ databases">
        <title>The genome sequence of Candidatus Rickettsiella viridis.</title>
        <authorList>
            <person name="Nikoh N."/>
            <person name="Tsuchida T."/>
            <person name="Yamaguchi K."/>
            <person name="Maeda T."/>
            <person name="Shigenobu S."/>
            <person name="Fukatsu T."/>
        </authorList>
    </citation>
    <scope>NUCLEOTIDE SEQUENCE [LARGE SCALE GENOMIC DNA]</scope>
    <source>
        <strain evidence="3 4">Ap-RA04</strain>
    </source>
</reference>
<accession>A0A2Z5V7H4</accession>
<dbReference type="InterPro" id="IPR018520">
    <property type="entry name" value="UPP_synth-like_CS"/>
</dbReference>
<feature type="binding site" evidence="2">
    <location>
        <position position="190"/>
    </location>
    <ligand>
        <name>substrate</name>
    </ligand>
</feature>
<comment type="function">
    <text evidence="2">Catalyzes the sequential condensation of isopentenyl diphosphate (IPP) with (2E,6E)-farnesyl diphosphate (E,E-FPP) to yield (2Z,6Z,10Z,14Z,18Z,22Z,26Z,30Z,34E,38E)-undecaprenyl diphosphate (di-trans,octa-cis-UPP). UPP is the precursor of glycosyl carrier lipid in the biosynthesis of bacterial cell wall polysaccharide components such as peptidoglycan and lipopolysaccharide.</text>
</comment>
<feature type="binding site" evidence="2">
    <location>
        <position position="27"/>
    </location>
    <ligand>
        <name>substrate</name>
    </ligand>
</feature>
<keyword evidence="2" id="KW-0961">Cell wall biogenesis/degradation</keyword>
<dbReference type="OrthoDB" id="4191603at2"/>
<feature type="binding site" evidence="2">
    <location>
        <position position="73"/>
    </location>
    <ligand>
        <name>substrate</name>
    </ligand>
</feature>
<dbReference type="PROSITE" id="PS01066">
    <property type="entry name" value="UPP_SYNTHASE"/>
    <property type="match status" value="1"/>
</dbReference>
<evidence type="ECO:0000256" key="1">
    <source>
        <dbReference type="ARBA" id="ARBA00022679"/>
    </source>
</evidence>
<dbReference type="GO" id="GO:0009252">
    <property type="term" value="P:peptidoglycan biosynthetic process"/>
    <property type="evidence" value="ECO:0007669"/>
    <property type="project" value="UniProtKB-UniRule"/>
</dbReference>
<dbReference type="AlphaFoldDB" id="A0A2Z5V7H4"/>
<feature type="binding site" evidence="2">
    <location>
        <position position="22"/>
    </location>
    <ligand>
        <name>Mg(2+)</name>
        <dbReference type="ChEBI" id="CHEBI:18420"/>
    </ligand>
</feature>
<proteinExistence type="inferred from homology"/>
<dbReference type="FunFam" id="3.40.1180.10:FF:000001">
    <property type="entry name" value="(2E,6E)-farnesyl-diphosphate-specific ditrans,polycis-undecaprenyl-diphosphate synthase"/>
    <property type="match status" value="1"/>
</dbReference>
<dbReference type="HAMAP" id="MF_01139">
    <property type="entry name" value="ISPT"/>
    <property type="match status" value="1"/>
</dbReference>
<dbReference type="GO" id="GO:0016094">
    <property type="term" value="P:polyprenol biosynthetic process"/>
    <property type="evidence" value="ECO:0007669"/>
    <property type="project" value="TreeGrafter"/>
</dbReference>
<keyword evidence="2" id="KW-0573">Peptidoglycan synthesis</keyword>
<dbReference type="GO" id="GO:0000287">
    <property type="term" value="F:magnesium ion binding"/>
    <property type="evidence" value="ECO:0007669"/>
    <property type="project" value="UniProtKB-UniRule"/>
</dbReference>
<keyword evidence="2" id="KW-0133">Cell shape</keyword>
<dbReference type="InterPro" id="IPR036424">
    <property type="entry name" value="UPP_synth-like_sf"/>
</dbReference>
<name>A0A2Z5V7H4_9COXI</name>
<dbReference type="GO" id="GO:0008360">
    <property type="term" value="P:regulation of cell shape"/>
    <property type="evidence" value="ECO:0007669"/>
    <property type="project" value="UniProtKB-KW"/>
</dbReference>
<feature type="binding site" evidence="2">
    <location>
        <position position="71"/>
    </location>
    <ligand>
        <name>substrate</name>
    </ligand>
</feature>
<dbReference type="NCBIfam" id="TIGR00055">
    <property type="entry name" value="uppS"/>
    <property type="match status" value="1"/>
</dbReference>
<dbReference type="GO" id="GO:0008834">
    <property type="term" value="F:ditrans,polycis-undecaprenyl-diphosphate synthase [(2E,6E)-farnesyl-diphosphate specific] activity"/>
    <property type="evidence" value="ECO:0007669"/>
    <property type="project" value="UniProtKB-UniRule"/>
</dbReference>
<dbReference type="EC" id="2.5.1.31" evidence="2"/>
<dbReference type="Proteomes" id="UP000282483">
    <property type="component" value="Chromosome"/>
</dbReference>
<feature type="binding site" evidence="2">
    <location>
        <begin position="67"/>
        <end position="69"/>
    </location>
    <ligand>
        <name>substrate</name>
    </ligand>
</feature>
<dbReference type="PANTHER" id="PTHR10291">
    <property type="entry name" value="DEHYDRODOLICHYL DIPHOSPHATE SYNTHASE FAMILY MEMBER"/>
    <property type="match status" value="1"/>
</dbReference>
<dbReference type="EMBL" id="AP018005">
    <property type="protein sequence ID" value="BBB15347.1"/>
    <property type="molecule type" value="Genomic_DNA"/>
</dbReference>